<dbReference type="AlphaFoldDB" id="A0A4V1N2I8"/>
<feature type="domain" description="LTD" evidence="3">
    <location>
        <begin position="15"/>
        <end position="135"/>
    </location>
</feature>
<dbReference type="Pfam" id="PF13287">
    <property type="entry name" value="Fn3_assoc"/>
    <property type="match status" value="1"/>
</dbReference>
<protein>
    <submittedName>
        <fullName evidence="4">T9SS type A sorting domain-containing protein</fullName>
    </submittedName>
</protein>
<dbReference type="OrthoDB" id="9806464at2"/>
<sequence length="1113" mass="125091">MKRFLLLFFCLIIGNSQAQNIFINEVMTSNASTIADDDDSYEDWIEIYYTGSIAFNLEGYGLSDLPSNPYQWVFPEYWIEPGDHLLLWCSGKNRTDINYPLHTNFKLSSSGETITLTRPDGTIQDQYLAIIIPTDFSYGRQSDGAAAKVFFQTATPGDPNNTVQGFSEILNPPTFSVAGGFFTNPFSLTLSHPDPGVTIVYTTDGSDPDITNLGGTTYSYKNTYPFDPGTLPSPTFFSNSFTSSAYSSPLNIVNRTSASNDISMISSTYDSDPSYYLPNFSIFKGTVVRARAFKAGAWASKIVTQTYIVSPQGQNRFSIPVMSLSVSENKFFDYNDGIYVAGVDFDTWRTNNPTLEAPYSFAANYDRTGDQYEQVGHVNYFVNGTEVMNQQLGIRINGGGTRQFPNKSLKLYARSEYGSSAFNYSFFPTESYTSYERLILRNSGSDYVNTYYKDAFTHELVRGTGLDTQAYQPSIVLLNGEYWGLLNIRPRYDWHYFNQRYGIAENEIEIIGDGYYVDTGSDAHFQALFSYFQNNSLTPTSNYDYIKTQMDVDNFRDYFITNIFIQNTDWPGWNTYFWRKSTTFTPNAPYGNDGRWRTAIKDTDAGFSLMLDVNDHNTLEFATALGGPDWPNPEWSTLILRRLLENDSFKLSFINRFADMMNTYFLPSRVVGLSSQFAMGIEPEISEQIARWHAPFDYAWWVHSQDVIGSFANERPAYQREHIRLKFGIASDVNATLDVDDATHGYVKINTIDITAATPGVSTNPYPWQGIYFHNIPVTLKAVPLAGYVFSHWSGDVSGTNPEITYTPTADFTAVAHFVSTTQGQPTTPLYFWMMDSNLPNNTPLTAMNSTYEVATEGIINYTSCLVGYPFTSAHPSWRKASMERRNSPTPLNYIPEANNNVPFATANMLGLQIKQPFQAQGQENKMVFNLSTMGYKDIQFAFAAKNENAVDGLLVEYTLNGSTWTTQGLSNATLPLTLDFQLFTLNFGSIPGVSNNPNFKVRIRFYGPNLTQDLGNRVTFNNFSLLGTPITLDAPEVHSSTFIVYPNPTTSVVNIDYDVAEINYTIFALDGRVLQSGRVNDHQVALTELPAGIYLLQLEAEGRTEVKKIIKK</sequence>
<dbReference type="Pfam" id="PF00932">
    <property type="entry name" value="LTD"/>
    <property type="match status" value="1"/>
</dbReference>
<dbReference type="Gene3D" id="2.60.40.1260">
    <property type="entry name" value="Lamin Tail domain"/>
    <property type="match status" value="1"/>
</dbReference>
<proteinExistence type="predicted"/>
<dbReference type="SUPFAM" id="SSF74853">
    <property type="entry name" value="Lamin A/C globular tail domain"/>
    <property type="match status" value="1"/>
</dbReference>
<evidence type="ECO:0000259" key="3">
    <source>
        <dbReference type="PROSITE" id="PS51841"/>
    </source>
</evidence>
<dbReference type="InterPro" id="IPR044060">
    <property type="entry name" value="Bacterial_rp_domain"/>
</dbReference>
<feature type="chain" id="PRO_5020183712" evidence="2">
    <location>
        <begin position="19"/>
        <end position="1113"/>
    </location>
</feature>
<organism evidence="4 5">
    <name type="scientific">Flavobacterium stagni</name>
    <dbReference type="NCBI Taxonomy" id="2506421"/>
    <lineage>
        <taxon>Bacteria</taxon>
        <taxon>Pseudomonadati</taxon>
        <taxon>Bacteroidota</taxon>
        <taxon>Flavobacteriia</taxon>
        <taxon>Flavobacteriales</taxon>
        <taxon>Flavobacteriaceae</taxon>
        <taxon>Flavobacterium</taxon>
    </lineage>
</organism>
<dbReference type="NCBIfam" id="TIGR04183">
    <property type="entry name" value="Por_Secre_tail"/>
    <property type="match status" value="1"/>
</dbReference>
<dbReference type="InterPro" id="IPR026444">
    <property type="entry name" value="Secre_tail"/>
</dbReference>
<evidence type="ECO:0000313" key="4">
    <source>
        <dbReference type="EMBL" id="RXR21972.1"/>
    </source>
</evidence>
<dbReference type="InterPro" id="IPR014867">
    <property type="entry name" value="Spore_coat_CotH_CotH2/3/7"/>
</dbReference>
<keyword evidence="1 2" id="KW-0732">Signal</keyword>
<dbReference type="Pfam" id="PF18962">
    <property type="entry name" value="Por_Secre_tail"/>
    <property type="match status" value="1"/>
</dbReference>
<keyword evidence="5" id="KW-1185">Reference proteome</keyword>
<gene>
    <name evidence="4" type="ORF">EQG61_10850</name>
</gene>
<dbReference type="Pfam" id="PF08757">
    <property type="entry name" value="CotH"/>
    <property type="match status" value="1"/>
</dbReference>
<dbReference type="InterPro" id="IPR026876">
    <property type="entry name" value="Fn3_assoc_repeat"/>
</dbReference>
<evidence type="ECO:0000313" key="5">
    <source>
        <dbReference type="Proteomes" id="UP000289857"/>
    </source>
</evidence>
<accession>A0A4V1N2I8</accession>
<dbReference type="EMBL" id="SBKN01000006">
    <property type="protein sequence ID" value="RXR21972.1"/>
    <property type="molecule type" value="Genomic_DNA"/>
</dbReference>
<dbReference type="PROSITE" id="PS51841">
    <property type="entry name" value="LTD"/>
    <property type="match status" value="1"/>
</dbReference>
<dbReference type="Pfam" id="PF18998">
    <property type="entry name" value="Flg_new_2"/>
    <property type="match status" value="1"/>
</dbReference>
<comment type="caution">
    <text evidence="4">The sequence shown here is derived from an EMBL/GenBank/DDBJ whole genome shotgun (WGS) entry which is preliminary data.</text>
</comment>
<dbReference type="RefSeq" id="WP_129461950.1">
    <property type="nucleotide sequence ID" value="NZ_SBKN01000006.1"/>
</dbReference>
<reference evidence="5" key="1">
    <citation type="submission" date="2019-01" db="EMBL/GenBank/DDBJ databases">
        <title>Cytophagaceae bacterium strain CAR-16.</title>
        <authorList>
            <person name="Chen W.-M."/>
        </authorList>
    </citation>
    <scope>NUCLEOTIDE SEQUENCE [LARGE SCALE GENOMIC DNA]</scope>
    <source>
        <strain evidence="5">WWJ-16</strain>
    </source>
</reference>
<name>A0A4V1N2I8_9FLAO</name>
<dbReference type="InterPro" id="IPR036415">
    <property type="entry name" value="Lamin_tail_dom_sf"/>
</dbReference>
<feature type="signal peptide" evidence="2">
    <location>
        <begin position="1"/>
        <end position="18"/>
    </location>
</feature>
<dbReference type="Proteomes" id="UP000289857">
    <property type="component" value="Unassembled WGS sequence"/>
</dbReference>
<evidence type="ECO:0000256" key="1">
    <source>
        <dbReference type="ARBA" id="ARBA00022729"/>
    </source>
</evidence>
<dbReference type="InterPro" id="IPR001322">
    <property type="entry name" value="Lamin_tail_dom"/>
</dbReference>
<evidence type="ECO:0000256" key="2">
    <source>
        <dbReference type="SAM" id="SignalP"/>
    </source>
</evidence>